<keyword evidence="8" id="KW-0378">Hydrolase</keyword>
<comment type="similarity">
    <text evidence="17">In the N-terminal section; belongs to the DNA 3' phosphatase family.</text>
</comment>
<dbReference type="InterPro" id="IPR036412">
    <property type="entry name" value="HAD-like_sf"/>
</dbReference>
<dbReference type="NCBIfam" id="TIGR01662">
    <property type="entry name" value="HAD-SF-IIIA"/>
    <property type="match status" value="1"/>
</dbReference>
<evidence type="ECO:0000256" key="21">
    <source>
        <dbReference type="ARBA" id="ARBA00078446"/>
    </source>
</evidence>
<dbReference type="PANTHER" id="PTHR12083:SF9">
    <property type="entry name" value="BIFUNCTIONAL POLYNUCLEOTIDE PHOSPHATASE_KINASE"/>
    <property type="match status" value="1"/>
</dbReference>
<evidence type="ECO:0000256" key="13">
    <source>
        <dbReference type="ARBA" id="ARBA00023268"/>
    </source>
</evidence>
<dbReference type="NCBIfam" id="TIGR01664">
    <property type="entry name" value="DNA-3'-Pase"/>
    <property type="match status" value="1"/>
</dbReference>
<evidence type="ECO:0000256" key="9">
    <source>
        <dbReference type="ARBA" id="ARBA00022840"/>
    </source>
</evidence>
<keyword evidence="12" id="KW-0539">Nucleus</keyword>
<dbReference type="NCBIfam" id="TIGR01663">
    <property type="entry name" value="PNK-3'Pase"/>
    <property type="match status" value="1"/>
</dbReference>
<name>A0A151NJZ6_ALLMI</name>
<evidence type="ECO:0000256" key="5">
    <source>
        <dbReference type="ARBA" id="ARBA00022741"/>
    </source>
</evidence>
<evidence type="ECO:0000256" key="2">
    <source>
        <dbReference type="ARBA" id="ARBA00012157"/>
    </source>
</evidence>
<dbReference type="Pfam" id="PF08645">
    <property type="entry name" value="PNK3P"/>
    <property type="match status" value="1"/>
</dbReference>
<dbReference type="InterPro" id="IPR023214">
    <property type="entry name" value="HAD_sf"/>
</dbReference>
<keyword evidence="6" id="KW-0227">DNA damage</keyword>
<dbReference type="eggNOG" id="KOG2134">
    <property type="taxonomic scope" value="Eukaryota"/>
</dbReference>
<evidence type="ECO:0000313" key="25">
    <source>
        <dbReference type="EMBL" id="KYO37124.1"/>
    </source>
</evidence>
<keyword evidence="7" id="KW-0418">Kinase</keyword>
<dbReference type="GO" id="GO:0046404">
    <property type="term" value="F:ATP-dependent polydeoxyribonucleotide 5'-hydroxyl-kinase activity"/>
    <property type="evidence" value="ECO:0007669"/>
    <property type="project" value="InterPro"/>
</dbReference>
<evidence type="ECO:0000256" key="7">
    <source>
        <dbReference type="ARBA" id="ARBA00022777"/>
    </source>
</evidence>
<evidence type="ECO:0000256" key="10">
    <source>
        <dbReference type="ARBA" id="ARBA00022990"/>
    </source>
</evidence>
<evidence type="ECO:0000256" key="23">
    <source>
        <dbReference type="SAM" id="MobiDB-lite"/>
    </source>
</evidence>
<reference evidence="25 26" key="1">
    <citation type="journal article" date="2012" name="Genome Biol.">
        <title>Sequencing three crocodilian genomes to illuminate the evolution of archosaurs and amniotes.</title>
        <authorList>
            <person name="St John J.A."/>
            <person name="Braun E.L."/>
            <person name="Isberg S.R."/>
            <person name="Miles L.G."/>
            <person name="Chong A.Y."/>
            <person name="Gongora J."/>
            <person name="Dalzell P."/>
            <person name="Moran C."/>
            <person name="Bed'hom B."/>
            <person name="Abzhanov A."/>
            <person name="Burgess S.C."/>
            <person name="Cooksey A.M."/>
            <person name="Castoe T.A."/>
            <person name="Crawford N.G."/>
            <person name="Densmore L.D."/>
            <person name="Drew J.C."/>
            <person name="Edwards S.V."/>
            <person name="Faircloth B.C."/>
            <person name="Fujita M.K."/>
            <person name="Greenwold M.J."/>
            <person name="Hoffmann F.G."/>
            <person name="Howard J.M."/>
            <person name="Iguchi T."/>
            <person name="Janes D.E."/>
            <person name="Khan S.Y."/>
            <person name="Kohno S."/>
            <person name="de Koning A.J."/>
            <person name="Lance S.L."/>
            <person name="McCarthy F.M."/>
            <person name="McCormack J.E."/>
            <person name="Merchant M.E."/>
            <person name="Peterson D.G."/>
            <person name="Pollock D.D."/>
            <person name="Pourmand N."/>
            <person name="Raney B.J."/>
            <person name="Roessler K.A."/>
            <person name="Sanford J.R."/>
            <person name="Sawyer R.H."/>
            <person name="Schmidt C.J."/>
            <person name="Triplett E.W."/>
            <person name="Tuberville T.D."/>
            <person name="Venegas-Anaya M."/>
            <person name="Howard J.T."/>
            <person name="Jarvis E.D."/>
            <person name="Guillette L.J.Jr."/>
            <person name="Glenn T.C."/>
            <person name="Green R.E."/>
            <person name="Ray D.A."/>
        </authorList>
    </citation>
    <scope>NUCLEOTIDE SEQUENCE [LARGE SCALE GENOMIC DNA]</scope>
    <source>
        <strain evidence="25">KSC_2009_1</strain>
    </source>
</reference>
<dbReference type="AlphaFoldDB" id="A0A151NJZ6"/>
<dbReference type="EMBL" id="AKHW03002822">
    <property type="protein sequence ID" value="KYO37124.1"/>
    <property type="molecule type" value="Genomic_DNA"/>
</dbReference>
<dbReference type="GO" id="GO:0005634">
    <property type="term" value="C:nucleus"/>
    <property type="evidence" value="ECO:0007669"/>
    <property type="project" value="UniProtKB-SubCell"/>
</dbReference>
<dbReference type="Proteomes" id="UP000050525">
    <property type="component" value="Unassembled WGS sequence"/>
</dbReference>
<dbReference type="FunFam" id="3.40.50.300:FF:000737">
    <property type="entry name" value="Bifunctional polynucleotide phosphatase/kinase"/>
    <property type="match status" value="1"/>
</dbReference>
<organism evidence="25 26">
    <name type="scientific">Alligator mississippiensis</name>
    <name type="common">American alligator</name>
    <dbReference type="NCBI Taxonomy" id="8496"/>
    <lineage>
        <taxon>Eukaryota</taxon>
        <taxon>Metazoa</taxon>
        <taxon>Chordata</taxon>
        <taxon>Craniata</taxon>
        <taxon>Vertebrata</taxon>
        <taxon>Euteleostomi</taxon>
        <taxon>Archelosauria</taxon>
        <taxon>Archosauria</taxon>
        <taxon>Crocodylia</taxon>
        <taxon>Alligatoridae</taxon>
        <taxon>Alligatorinae</taxon>
        <taxon>Alligator</taxon>
    </lineage>
</organism>
<keyword evidence="5" id="KW-0547">Nucleotide-binding</keyword>
<dbReference type="InterPro" id="IPR006549">
    <property type="entry name" value="HAD-SF_hydro_IIIA"/>
</dbReference>
<feature type="compositionally biased region" description="Low complexity" evidence="23">
    <location>
        <begin position="224"/>
        <end position="238"/>
    </location>
</feature>
<evidence type="ECO:0000313" key="26">
    <source>
        <dbReference type="Proteomes" id="UP000050525"/>
    </source>
</evidence>
<evidence type="ECO:0000256" key="22">
    <source>
        <dbReference type="ARBA" id="ARBA00078896"/>
    </source>
</evidence>
<dbReference type="Gene3D" id="3.40.50.300">
    <property type="entry name" value="P-loop containing nucleotide triphosphate hydrolases"/>
    <property type="match status" value="1"/>
</dbReference>
<evidence type="ECO:0000259" key="24">
    <source>
        <dbReference type="Pfam" id="PF17913"/>
    </source>
</evidence>
<evidence type="ECO:0000256" key="1">
    <source>
        <dbReference type="ARBA" id="ARBA00004123"/>
    </source>
</evidence>
<dbReference type="SUPFAM" id="SSF52540">
    <property type="entry name" value="P-loop containing nucleoside triphosphate hydrolases"/>
    <property type="match status" value="1"/>
</dbReference>
<evidence type="ECO:0000256" key="15">
    <source>
        <dbReference type="ARBA" id="ARBA00051410"/>
    </source>
</evidence>
<evidence type="ECO:0000256" key="18">
    <source>
        <dbReference type="ARBA" id="ARBA00063101"/>
    </source>
</evidence>
<sequence length="628" mass="68764">MRTQVTRHLGPAGIQDNLCNLTVNPAAGTSEGEKLPPPLLPTPGYGHRGHFRGGGGGTAIAMACHLVSQDGKHDPVPLPNGIAVVLGRGPETRVADKKCSRKQVELLADYKQQAVRVTQLGVNPTSVDNQELGQGKSATLREGQTLWLVNRSYPHGLRFLALAHSPHKTLLDFFSSKRQPQLEGDKDEDEEHPHKRLKAPSPSEEDEEEDDIVATKLHQLQDTAAQAQGAKSGAAPQPLGGSWSLPPHPQDSWEQHSKLLVFTKEGVMPSTKVAGFDLDGTIITTQSGKVFPTSPDDWRILYPEVPQKLKQLQREGYKIIIFTNQLGISRGRLRPEVFKAKAEAVVEQLGLPIQLLVATGTGIYRKPVLGMWEHLCQKANGGLSVSIQHSLYVGDAAGRPPNWAPGHKKKDFSCSDRLFALNAALPFHTPEEFFLGWAPAPFQLPAFDPRHLDPDGPLYDPPNALLVWPTPELVVAVGFPAAGKSTFLKRHLVPAGYAYANRDTLGSWQKCVAACTAALRQGKSAAVDNTNPDLESRRRYIECAQDAGVPCRCFLFMASLEQAKHNNRFRDMTETGHVSVTDVVLNTYKSKFVAPALSEGFSQILQVHFVPRFPDARLAALYRQFSDG</sequence>
<feature type="region of interest" description="Disordered" evidence="23">
    <location>
        <begin position="175"/>
        <end position="250"/>
    </location>
</feature>
<evidence type="ECO:0000256" key="3">
    <source>
        <dbReference type="ARBA" id="ARBA00022553"/>
    </source>
</evidence>
<feature type="domain" description="PNK FHA" evidence="24">
    <location>
        <begin position="64"/>
        <end position="133"/>
    </location>
</feature>
<dbReference type="InterPro" id="IPR041388">
    <property type="entry name" value="FHA_2"/>
</dbReference>
<accession>A0A151NJZ6</accession>
<dbReference type="InterPro" id="IPR027417">
    <property type="entry name" value="P-loop_NTPase"/>
</dbReference>
<evidence type="ECO:0000256" key="16">
    <source>
        <dbReference type="ARBA" id="ARBA00057280"/>
    </source>
</evidence>
<dbReference type="InterPro" id="IPR006551">
    <property type="entry name" value="Polynucleotide_phosphatase"/>
</dbReference>
<evidence type="ECO:0000256" key="20">
    <source>
        <dbReference type="ARBA" id="ARBA00074686"/>
    </source>
</evidence>
<evidence type="ECO:0000256" key="6">
    <source>
        <dbReference type="ARBA" id="ARBA00022763"/>
    </source>
</evidence>
<comment type="subcellular location">
    <subcellularLocation>
        <location evidence="1">Nucleus</location>
    </subcellularLocation>
</comment>
<dbReference type="GO" id="GO:0035861">
    <property type="term" value="C:site of double-strand break"/>
    <property type="evidence" value="ECO:0007669"/>
    <property type="project" value="UniProtKB-ARBA"/>
</dbReference>
<dbReference type="EC" id="3.1.3.32" evidence="19"/>
<gene>
    <name evidence="25" type="primary">PNKP</name>
    <name evidence="25" type="ORF">Y1Q_0008406</name>
</gene>
<keyword evidence="10" id="KW-0007">Acetylation</keyword>
<keyword evidence="4" id="KW-0808">Transferase</keyword>
<dbReference type="FunFam" id="3.40.50.1000:FF:000078">
    <property type="entry name" value="Bifunctional polynucleotide phosphatase/kinase"/>
    <property type="match status" value="1"/>
</dbReference>
<proteinExistence type="inferred from homology"/>
<dbReference type="SUPFAM" id="SSF49879">
    <property type="entry name" value="SMAD/FHA domain"/>
    <property type="match status" value="1"/>
</dbReference>
<comment type="subunit">
    <text evidence="18">Monomer. Interacts (via FHA domain) with XRCC4; mainly interacts with XRCC4 phosphorylated by CK2 but is also able to interact at much lower level with unphosphorylated PNKP.</text>
</comment>
<keyword evidence="3" id="KW-0597">Phosphoprotein</keyword>
<keyword evidence="13" id="KW-0511">Multifunctional enzyme</keyword>
<evidence type="ECO:0000256" key="19">
    <source>
        <dbReference type="ARBA" id="ARBA00066649"/>
    </source>
</evidence>
<dbReference type="GO" id="GO:0005524">
    <property type="term" value="F:ATP binding"/>
    <property type="evidence" value="ECO:0007669"/>
    <property type="project" value="UniProtKB-KW"/>
</dbReference>
<dbReference type="STRING" id="8496.A0A151NJZ6"/>
<dbReference type="SUPFAM" id="SSF56784">
    <property type="entry name" value="HAD-like"/>
    <property type="match status" value="1"/>
</dbReference>
<dbReference type="GO" id="GO:0003690">
    <property type="term" value="F:double-stranded DNA binding"/>
    <property type="evidence" value="ECO:0007669"/>
    <property type="project" value="TreeGrafter"/>
</dbReference>
<comment type="catalytic activity">
    <reaction evidence="15">
        <text>a 3'end (2'-deoxyribonucleotide 3'-phosphate)-DNA + H2O = a 3'-end 2'-deoxyribonucleotide-DNA + phosphate</text>
        <dbReference type="Rhea" id="RHEA:14113"/>
        <dbReference type="Rhea" id="RHEA-COMP:13863"/>
        <dbReference type="Rhea" id="RHEA-COMP:13864"/>
        <dbReference type="ChEBI" id="CHEBI:15377"/>
        <dbReference type="ChEBI" id="CHEBI:43474"/>
        <dbReference type="ChEBI" id="CHEBI:138147"/>
        <dbReference type="ChEBI" id="CHEBI:138148"/>
        <dbReference type="EC" id="3.1.3.32"/>
    </reaction>
</comment>
<dbReference type="FunFam" id="2.60.200.20:FF:000009">
    <property type="entry name" value="bifunctional polynucleotide phosphatase/kinase"/>
    <property type="match status" value="1"/>
</dbReference>
<dbReference type="Pfam" id="PF17913">
    <property type="entry name" value="FHA_2"/>
    <property type="match status" value="1"/>
</dbReference>
<keyword evidence="26" id="KW-1185">Reference proteome</keyword>
<keyword evidence="9" id="KW-0067">ATP-binding</keyword>
<evidence type="ECO:0000256" key="8">
    <source>
        <dbReference type="ARBA" id="ARBA00022801"/>
    </source>
</evidence>
<dbReference type="PANTHER" id="PTHR12083">
    <property type="entry name" value="BIFUNCTIONAL POLYNUCLEOTIDE PHOSPHATASE/KINASE"/>
    <property type="match status" value="1"/>
</dbReference>
<evidence type="ECO:0000256" key="12">
    <source>
        <dbReference type="ARBA" id="ARBA00023242"/>
    </source>
</evidence>
<feature type="compositionally biased region" description="Acidic residues" evidence="23">
    <location>
        <begin position="203"/>
        <end position="212"/>
    </location>
</feature>
<dbReference type="Gene3D" id="3.40.50.1000">
    <property type="entry name" value="HAD superfamily/HAD-like"/>
    <property type="match status" value="1"/>
</dbReference>
<dbReference type="Pfam" id="PF13671">
    <property type="entry name" value="AAA_33"/>
    <property type="match status" value="1"/>
</dbReference>
<evidence type="ECO:0000256" key="4">
    <source>
        <dbReference type="ARBA" id="ARBA00022679"/>
    </source>
</evidence>
<comment type="catalytic activity">
    <reaction evidence="14">
        <text>a 5'-end dephospho-2'-deoxyribonucleoside-DNA + ATP = a 5'-end 5'-phospho-2'-deoxyribonucleoside-DNA + ADP + H(+)</text>
        <dbReference type="Rhea" id="RHEA:15669"/>
        <dbReference type="Rhea" id="RHEA-COMP:13180"/>
        <dbReference type="Rhea" id="RHEA-COMP:13184"/>
        <dbReference type="ChEBI" id="CHEBI:15378"/>
        <dbReference type="ChEBI" id="CHEBI:30616"/>
        <dbReference type="ChEBI" id="CHEBI:136412"/>
        <dbReference type="ChEBI" id="CHEBI:136416"/>
        <dbReference type="ChEBI" id="CHEBI:456216"/>
        <dbReference type="EC" id="2.7.1.78"/>
    </reaction>
</comment>
<evidence type="ECO:0000256" key="14">
    <source>
        <dbReference type="ARBA" id="ARBA00044673"/>
    </source>
</evidence>
<comment type="function">
    <text evidence="16">Plays a key role in the repair of DNA damage, functioning as part of both the non-homologous end-joining (NHEJ) and base excision repair (BER) pathways. Through its two catalytic activities, PNK ensures that DNA termini are compatible with extension and ligation by either removing 3'-phosphates from, or by phosphorylating 5'-hydroxyl groups on, the ribose sugar of the DNA backbone.</text>
</comment>
<dbReference type="EC" id="2.7.1.78" evidence="2"/>
<dbReference type="InterPro" id="IPR006550">
    <property type="entry name" value="PNKP"/>
</dbReference>
<keyword evidence="11" id="KW-0234">DNA repair</keyword>
<dbReference type="CDD" id="cd01625">
    <property type="entry name" value="HAD_PNP"/>
    <property type="match status" value="1"/>
</dbReference>
<evidence type="ECO:0000256" key="17">
    <source>
        <dbReference type="ARBA" id="ARBA00061223"/>
    </source>
</evidence>
<dbReference type="GO" id="GO:0046403">
    <property type="term" value="F:polynucleotide 3'-phosphatase activity"/>
    <property type="evidence" value="ECO:0007669"/>
    <property type="project" value="UniProtKB-EC"/>
</dbReference>
<protein>
    <recommendedName>
        <fullName evidence="20">Bifunctional polynucleotide phosphatase/kinase</fullName>
        <ecNumber evidence="2">2.7.1.78</ecNumber>
        <ecNumber evidence="19">3.1.3.32</ecNumber>
    </recommendedName>
    <alternativeName>
        <fullName evidence="22">DNA 5'-kinase/3'-phosphatase</fullName>
    </alternativeName>
    <alternativeName>
        <fullName evidence="21">Polynucleotide kinase-3'-phosphatase</fullName>
    </alternativeName>
</protein>
<dbReference type="InterPro" id="IPR008984">
    <property type="entry name" value="SMAD_FHA_dom_sf"/>
</dbReference>
<dbReference type="InterPro" id="IPR013954">
    <property type="entry name" value="PNK3P"/>
</dbReference>
<comment type="caution">
    <text evidence="25">The sequence shown here is derived from an EMBL/GenBank/DDBJ whole genome shotgun (WGS) entry which is preliminary data.</text>
</comment>
<evidence type="ECO:0000256" key="11">
    <source>
        <dbReference type="ARBA" id="ARBA00023204"/>
    </source>
</evidence>
<dbReference type="GO" id="GO:0006281">
    <property type="term" value="P:DNA repair"/>
    <property type="evidence" value="ECO:0007669"/>
    <property type="project" value="UniProtKB-KW"/>
</dbReference>
<dbReference type="Gene3D" id="2.60.200.20">
    <property type="match status" value="1"/>
</dbReference>